<evidence type="ECO:0000256" key="5">
    <source>
        <dbReference type="ARBA" id="ARBA00023295"/>
    </source>
</evidence>
<evidence type="ECO:0000256" key="1">
    <source>
        <dbReference type="ARBA" id="ARBA00022679"/>
    </source>
</evidence>
<dbReference type="Pfam" id="PF00722">
    <property type="entry name" value="Glyco_hydro_16"/>
    <property type="match status" value="1"/>
</dbReference>
<keyword evidence="7" id="KW-0961">Cell wall biogenesis/degradation</keyword>
<evidence type="ECO:0000313" key="10">
    <source>
        <dbReference type="EMBL" id="VFQ67895.1"/>
    </source>
</evidence>
<name>A0A484KTS2_9ASTE</name>
<keyword evidence="5 7" id="KW-0326">Glycosidase</keyword>
<dbReference type="FunFam" id="2.60.120.200:FF:000025">
    <property type="entry name" value="Xyloglucan endotransglucosylase/hydrolase"/>
    <property type="match status" value="1"/>
</dbReference>
<dbReference type="GO" id="GO:0048046">
    <property type="term" value="C:apoplast"/>
    <property type="evidence" value="ECO:0007669"/>
    <property type="project" value="UniProtKB-SubCell"/>
</dbReference>
<dbReference type="PROSITE" id="PS01034">
    <property type="entry name" value="GH16_1"/>
    <property type="match status" value="1"/>
</dbReference>
<evidence type="ECO:0000313" key="11">
    <source>
        <dbReference type="Proteomes" id="UP000595140"/>
    </source>
</evidence>
<dbReference type="GO" id="GO:0016762">
    <property type="term" value="F:xyloglucan:xyloglucosyl transferase activity"/>
    <property type="evidence" value="ECO:0007669"/>
    <property type="project" value="UniProtKB-EC"/>
</dbReference>
<dbReference type="GO" id="GO:0071555">
    <property type="term" value="P:cell wall organization"/>
    <property type="evidence" value="ECO:0007669"/>
    <property type="project" value="UniProtKB-KW"/>
</dbReference>
<reference evidence="10 11" key="1">
    <citation type="submission" date="2018-04" db="EMBL/GenBank/DDBJ databases">
        <authorList>
            <person name="Vogel A."/>
        </authorList>
    </citation>
    <scope>NUCLEOTIDE SEQUENCE [LARGE SCALE GENOMIC DNA]</scope>
</reference>
<dbReference type="InterPro" id="IPR000757">
    <property type="entry name" value="Beta-glucanase-like"/>
</dbReference>
<dbReference type="CDD" id="cd02176">
    <property type="entry name" value="GH16_XET"/>
    <property type="match status" value="1"/>
</dbReference>
<comment type="similarity">
    <text evidence="6">Belongs to the glycosyl hydrolase 16 family. XTH group 1 subfamily.</text>
</comment>
<keyword evidence="8" id="KW-0472">Membrane</keyword>
<evidence type="ECO:0000256" key="3">
    <source>
        <dbReference type="ARBA" id="ARBA00023157"/>
    </source>
</evidence>
<dbReference type="Gene3D" id="2.60.120.200">
    <property type="match status" value="1"/>
</dbReference>
<feature type="transmembrane region" description="Helical" evidence="8">
    <location>
        <begin position="20"/>
        <end position="44"/>
    </location>
</feature>
<dbReference type="GO" id="GO:0004553">
    <property type="term" value="F:hydrolase activity, hydrolyzing O-glycosyl compounds"/>
    <property type="evidence" value="ECO:0007669"/>
    <property type="project" value="InterPro"/>
</dbReference>
<dbReference type="AlphaFoldDB" id="A0A484KTS2"/>
<dbReference type="GO" id="GO:0010411">
    <property type="term" value="P:xyloglucan metabolic process"/>
    <property type="evidence" value="ECO:0007669"/>
    <property type="project" value="InterPro"/>
</dbReference>
<keyword evidence="1 7" id="KW-0808">Transferase</keyword>
<keyword evidence="8" id="KW-0812">Transmembrane</keyword>
<protein>
    <recommendedName>
        <fullName evidence="7">Xyloglucan endotransglucosylase/hydrolase</fullName>
        <ecNumber evidence="7">2.4.1.207</ecNumber>
    </recommendedName>
</protein>
<evidence type="ECO:0000256" key="6">
    <source>
        <dbReference type="ARBA" id="ARBA00038488"/>
    </source>
</evidence>
<proteinExistence type="inferred from homology"/>
<dbReference type="EMBL" id="OOIL02000657">
    <property type="protein sequence ID" value="VFQ67895.1"/>
    <property type="molecule type" value="Genomic_DNA"/>
</dbReference>
<comment type="PTM">
    <text evidence="7">Contains at least one intrachain disulfide bond essential for its enzymatic activity.</text>
</comment>
<gene>
    <name evidence="10" type="ORF">CCAM_LOCUS9671</name>
</gene>
<dbReference type="InterPro" id="IPR016455">
    <property type="entry name" value="XTH"/>
</dbReference>
<sequence>MAYRHSSSSSSFSSSSSCSSSNLACFVFLFFAAFFVFKVDILILQKLSRARHSREKINYHEPKSPDSPFKIGNGTFQREFMLSWGDERCKLHDNGEVLTLQLERSSGAGFESKKEFIFCKIEMQIKLVPGDSAGTVTTYYLSSEGDHHDEIDFEFLGNSSGNPYTLHTNVFSQGRGEREMQFFLWFDPTTDFHTYTILWNPKAILFYVDGTPIREFRNAERIGVTFPKDQPMRMYSSIWNADAWATQGGRVKTNWTLAPFVASYRNFSYQGCVWSRPSKSTSCNLREQNKEPWFTTELDRWSRARMRTMQRRHMVYNYCDDKWRFGRRGPGRECRFR</sequence>
<comment type="function">
    <text evidence="7">Catalyzes xyloglucan endohydrolysis (XEH) and/or endotransglycosylation (XET). Cleaves and religates xyloglucan polymers, an essential constituent of the primary cell wall, and thereby participates in cell wall construction of growing tissues.</text>
</comment>
<dbReference type="InterPro" id="IPR013320">
    <property type="entry name" value="ConA-like_dom_sf"/>
</dbReference>
<organism evidence="10 11">
    <name type="scientific">Cuscuta campestris</name>
    <dbReference type="NCBI Taxonomy" id="132261"/>
    <lineage>
        <taxon>Eukaryota</taxon>
        <taxon>Viridiplantae</taxon>
        <taxon>Streptophyta</taxon>
        <taxon>Embryophyta</taxon>
        <taxon>Tracheophyta</taxon>
        <taxon>Spermatophyta</taxon>
        <taxon>Magnoliopsida</taxon>
        <taxon>eudicotyledons</taxon>
        <taxon>Gunneridae</taxon>
        <taxon>Pentapetalae</taxon>
        <taxon>asterids</taxon>
        <taxon>lamiids</taxon>
        <taxon>Solanales</taxon>
        <taxon>Convolvulaceae</taxon>
        <taxon>Cuscuteae</taxon>
        <taxon>Cuscuta</taxon>
        <taxon>Cuscuta subgen. Grammica</taxon>
        <taxon>Cuscuta sect. Cleistogrammica</taxon>
    </lineage>
</organism>
<keyword evidence="7" id="KW-0052">Apoplast</keyword>
<keyword evidence="2 7" id="KW-0378">Hydrolase</keyword>
<keyword evidence="7" id="KW-0964">Secreted</keyword>
<evidence type="ECO:0000256" key="2">
    <source>
        <dbReference type="ARBA" id="ARBA00022801"/>
    </source>
</evidence>
<dbReference type="OrthoDB" id="4781at2759"/>
<keyword evidence="7" id="KW-0134">Cell wall</keyword>
<evidence type="ECO:0000256" key="4">
    <source>
        <dbReference type="ARBA" id="ARBA00023180"/>
    </source>
</evidence>
<comment type="subcellular location">
    <subcellularLocation>
        <location evidence="7">Secreted</location>
        <location evidence="7">Cell wall</location>
    </subcellularLocation>
    <subcellularLocation>
        <location evidence="7">Secreted</location>
        <location evidence="7">Extracellular space</location>
        <location evidence="7">Apoplast</location>
    </subcellularLocation>
</comment>
<evidence type="ECO:0000256" key="7">
    <source>
        <dbReference type="RuleBase" id="RU361120"/>
    </source>
</evidence>
<keyword evidence="8" id="KW-1133">Transmembrane helix</keyword>
<keyword evidence="4" id="KW-0325">Glycoprotein</keyword>
<dbReference type="PROSITE" id="PS51762">
    <property type="entry name" value="GH16_2"/>
    <property type="match status" value="1"/>
</dbReference>
<dbReference type="InterPro" id="IPR008263">
    <property type="entry name" value="GH16_AS"/>
</dbReference>
<dbReference type="PROSITE" id="PS51257">
    <property type="entry name" value="PROKAR_LIPOPROTEIN"/>
    <property type="match status" value="1"/>
</dbReference>
<keyword evidence="11" id="KW-1185">Reference proteome</keyword>
<dbReference type="InterPro" id="IPR044791">
    <property type="entry name" value="Beta-glucanase/XTH"/>
</dbReference>
<dbReference type="Proteomes" id="UP000595140">
    <property type="component" value="Unassembled WGS sequence"/>
</dbReference>
<keyword evidence="3" id="KW-1015">Disulfide bond</keyword>
<feature type="domain" description="GH16" evidence="9">
    <location>
        <begin position="57"/>
        <end position="264"/>
    </location>
</feature>
<dbReference type="Pfam" id="PF06955">
    <property type="entry name" value="XET_C"/>
    <property type="match status" value="1"/>
</dbReference>
<dbReference type="PANTHER" id="PTHR31062">
    <property type="entry name" value="XYLOGLUCAN ENDOTRANSGLUCOSYLASE/HYDROLASE PROTEIN 8-RELATED"/>
    <property type="match status" value="1"/>
</dbReference>
<dbReference type="SUPFAM" id="SSF49899">
    <property type="entry name" value="Concanavalin A-like lectins/glucanases"/>
    <property type="match status" value="1"/>
</dbReference>
<dbReference type="GO" id="GO:0042546">
    <property type="term" value="P:cell wall biogenesis"/>
    <property type="evidence" value="ECO:0007669"/>
    <property type="project" value="InterPro"/>
</dbReference>
<dbReference type="EC" id="2.4.1.207" evidence="7"/>
<accession>A0A484KTS2</accession>
<evidence type="ECO:0000256" key="8">
    <source>
        <dbReference type="SAM" id="Phobius"/>
    </source>
</evidence>
<dbReference type="InterPro" id="IPR010713">
    <property type="entry name" value="XET_C"/>
</dbReference>
<evidence type="ECO:0000259" key="9">
    <source>
        <dbReference type="PROSITE" id="PS51762"/>
    </source>
</evidence>